<protein>
    <submittedName>
        <fullName evidence="3">Uncharacterized protein</fullName>
    </submittedName>
</protein>
<dbReference type="SUPFAM" id="SSF57501">
    <property type="entry name" value="Cystine-knot cytokines"/>
    <property type="match status" value="1"/>
</dbReference>
<organism evidence="3 4">
    <name type="scientific">Batillaria attramentaria</name>
    <dbReference type="NCBI Taxonomy" id="370345"/>
    <lineage>
        <taxon>Eukaryota</taxon>
        <taxon>Metazoa</taxon>
        <taxon>Spiralia</taxon>
        <taxon>Lophotrochozoa</taxon>
        <taxon>Mollusca</taxon>
        <taxon>Gastropoda</taxon>
        <taxon>Caenogastropoda</taxon>
        <taxon>Sorbeoconcha</taxon>
        <taxon>Cerithioidea</taxon>
        <taxon>Batillariidae</taxon>
        <taxon>Batillaria</taxon>
    </lineage>
</organism>
<name>A0ABD0KFI8_9CAEN</name>
<keyword evidence="4" id="KW-1185">Reference proteome</keyword>
<gene>
    <name evidence="3" type="ORF">BaRGS_00022904</name>
</gene>
<feature type="region of interest" description="Disordered" evidence="1">
    <location>
        <begin position="419"/>
        <end position="507"/>
    </location>
</feature>
<feature type="chain" id="PRO_5044884370" evidence="2">
    <location>
        <begin position="22"/>
        <end position="873"/>
    </location>
</feature>
<feature type="compositionally biased region" description="Polar residues" evidence="1">
    <location>
        <begin position="192"/>
        <end position="202"/>
    </location>
</feature>
<feature type="region of interest" description="Disordered" evidence="1">
    <location>
        <begin position="221"/>
        <end position="271"/>
    </location>
</feature>
<keyword evidence="2" id="KW-0732">Signal</keyword>
<evidence type="ECO:0000313" key="4">
    <source>
        <dbReference type="Proteomes" id="UP001519460"/>
    </source>
</evidence>
<feature type="compositionally biased region" description="Polar residues" evidence="1">
    <location>
        <begin position="35"/>
        <end position="47"/>
    </location>
</feature>
<feature type="region of interest" description="Disordered" evidence="1">
    <location>
        <begin position="70"/>
        <end position="89"/>
    </location>
</feature>
<comment type="caution">
    <text evidence="3">The sequence shown here is derived from an EMBL/GenBank/DDBJ whole genome shotgun (WGS) entry which is preliminary data.</text>
</comment>
<feature type="region of interest" description="Disordered" evidence="1">
    <location>
        <begin position="158"/>
        <end position="209"/>
    </location>
</feature>
<dbReference type="PANTHER" id="PTHR33995">
    <property type="entry name" value="PROTEIN CBG18546"/>
    <property type="match status" value="1"/>
</dbReference>
<sequence>MAGIQLIIVFVGLHVNQLLLSAALVSDIKTNTRSSLNENETNKTRLNGTPHPSHHLPPTSVLRHNDISSAEHENSWHARTTLTEPERSNVGFEWPEELLREPDSSDKVNVFLHERDSSPNHDANARTGRQNSDSNERIGLTYDPNLDGILVEEVVLPDSEDADQPDGEDTKRSGLVRNVPVSGTMTRRPRRSITSGDSQPVTESAPYPVPTPRAAIRQLLRSASYPIPTPKTSAGSRHDREHNTDAVPSQPLTSATYPVPTPKARNDSRQNVPHNSQVAINRGLRSTPYPIPTRRTPSDSLNNLAYGAKADLRLTATRSNYGSSLSPTEESFWEALMGEATESGATKIAGRNVHRQTDPKQHSNRLSLDALLRPSSTLLPEDLLDSDLTRLVPAHGVRYASPGRYVGRTAREGAPLLPYDDYLIPVSPQRGEDEPDSDSAQSSTANPVLHGLVRPTPKPTKQGAVPTAAPTAKPFPRSSVPARITSTAAPTPQPWTMASKTPAPTLQPGRLLVGIPQEPVTTYAIPPLGAGSGHSTTFRALPGATFAPVAFPGMATPAPARPLTTQVRDLTTTPAPSCVGQVQSMSFNRSVPCTQRRRRRAALSVEQLTLLLQQHGGSATSPFTAPTLSTASATFRNMLPLDNHHTQRDIHERFTTKQLHHLLEKHHQPRRDREPYYEVIQKLFGGENYNPSTTRTFNLNQGLLTREDVYRRAELDVEGQELEELPEEFLEQMIPASHIVPRTRSRRTKRTVDTGIGYCQSTRNQTAAGLLHLCSACQQTTDLGDDVFPRYINEVVCNPAVTDECLRVGNTVHGRCRQTSLHVQMLRRRSGRCMMVIHNGQRVLTDEWELYAQEVRTGCQCMLDKRSPIVMLG</sequence>
<evidence type="ECO:0000256" key="1">
    <source>
        <dbReference type="SAM" id="MobiDB-lite"/>
    </source>
</evidence>
<feature type="region of interest" description="Disordered" evidence="1">
    <location>
        <begin position="35"/>
        <end position="58"/>
    </location>
</feature>
<dbReference type="InterPro" id="IPR029034">
    <property type="entry name" value="Cystine-knot_cytokine"/>
</dbReference>
<evidence type="ECO:0000313" key="3">
    <source>
        <dbReference type="EMBL" id="KAK7485909.1"/>
    </source>
</evidence>
<proteinExistence type="predicted"/>
<dbReference type="PANTHER" id="PTHR33995:SF7">
    <property type="entry name" value="BURSICON SUBUNIT ALPHA-RELATED"/>
    <property type="match status" value="1"/>
</dbReference>
<dbReference type="Proteomes" id="UP001519460">
    <property type="component" value="Unassembled WGS sequence"/>
</dbReference>
<feature type="compositionally biased region" description="Polar residues" evidence="1">
    <location>
        <begin position="484"/>
        <end position="504"/>
    </location>
</feature>
<accession>A0ABD0KFI8</accession>
<evidence type="ECO:0000256" key="2">
    <source>
        <dbReference type="SAM" id="SignalP"/>
    </source>
</evidence>
<feature type="compositionally biased region" description="Polar residues" evidence="1">
    <location>
        <begin position="246"/>
        <end position="256"/>
    </location>
</feature>
<reference evidence="3 4" key="1">
    <citation type="journal article" date="2023" name="Sci. Data">
        <title>Genome assembly of the Korean intertidal mud-creeper Batillaria attramentaria.</title>
        <authorList>
            <person name="Patra A.K."/>
            <person name="Ho P.T."/>
            <person name="Jun S."/>
            <person name="Lee S.J."/>
            <person name="Kim Y."/>
            <person name="Won Y.J."/>
        </authorList>
    </citation>
    <scope>NUCLEOTIDE SEQUENCE [LARGE SCALE GENOMIC DNA]</scope>
    <source>
        <strain evidence="3">Wonlab-2016</strain>
    </source>
</reference>
<feature type="region of interest" description="Disordered" evidence="1">
    <location>
        <begin position="114"/>
        <end position="141"/>
    </location>
</feature>
<feature type="compositionally biased region" description="Acidic residues" evidence="1">
    <location>
        <begin position="158"/>
        <end position="167"/>
    </location>
</feature>
<dbReference type="EMBL" id="JACVVK020000187">
    <property type="protein sequence ID" value="KAK7485909.1"/>
    <property type="molecule type" value="Genomic_DNA"/>
</dbReference>
<dbReference type="AlphaFoldDB" id="A0ABD0KFI8"/>
<feature type="signal peptide" evidence="2">
    <location>
        <begin position="1"/>
        <end position="21"/>
    </location>
</feature>